<dbReference type="AlphaFoldDB" id="A0A0P9D1N8"/>
<evidence type="ECO:0000256" key="9">
    <source>
        <dbReference type="ARBA" id="ARBA00037998"/>
    </source>
</evidence>
<evidence type="ECO:0000256" key="10">
    <source>
        <dbReference type="SAM" id="Phobius"/>
    </source>
</evidence>
<feature type="transmembrane region" description="Helical" evidence="10">
    <location>
        <begin position="95"/>
        <end position="114"/>
    </location>
</feature>
<feature type="transmembrane region" description="Helical" evidence="10">
    <location>
        <begin position="269"/>
        <end position="291"/>
    </location>
</feature>
<proteinExistence type="inferred from homology"/>
<keyword evidence="2" id="KW-0813">Transport</keyword>
<feature type="transmembrane region" description="Helical" evidence="10">
    <location>
        <begin position="191"/>
        <end position="212"/>
    </location>
</feature>
<dbReference type="Proteomes" id="UP000050509">
    <property type="component" value="Unassembled WGS sequence"/>
</dbReference>
<evidence type="ECO:0000256" key="5">
    <source>
        <dbReference type="ARBA" id="ARBA00022692"/>
    </source>
</evidence>
<feature type="transmembrane region" description="Helical" evidence="10">
    <location>
        <begin position="39"/>
        <end position="59"/>
    </location>
</feature>
<sequence length="424" mass="45125">MVGGLLGLVLALVLFRILSQAVQNPALLAQQLITGVSKGAILAIIALGYTLVYGIIELINFAHGDVFMLGSFAALMLIGLSGLNRNTPPLERGLILFVILIVVMCFTAFLNYSIERIAYRRLRNAPRLAPLISAIGVSFVLQNLGLLWGKLPWRRGDTGALYGLFVFVVLFAIGLWGILQLNRRFRPERAIARMAMWVLPLIVLTAISVTALNATRNAVLGPEGSPARVELEDRAKHPKMGSTDVAPKDVPAGLVSTDNLFGNDAPISLSWLDIAVVLVSVALMLSLYLFVQRTSAGKAMRATAQDRDAARLMGIDVDRTISLAFLLGGALAGAAGLIAAIYTTQVVFDLGFKAGLLSFTSAVLGGIGNVAGAMLGGFLIGLIQTLSDQYLATQWTNAVIFGILVAILVFRPTGLLGEDVGQKA</sequence>
<organism evidence="11 12">
    <name type="scientific">Kouleothrix aurantiaca</name>
    <dbReference type="NCBI Taxonomy" id="186479"/>
    <lineage>
        <taxon>Bacteria</taxon>
        <taxon>Bacillati</taxon>
        <taxon>Chloroflexota</taxon>
        <taxon>Chloroflexia</taxon>
        <taxon>Chloroflexales</taxon>
        <taxon>Roseiflexineae</taxon>
        <taxon>Roseiflexaceae</taxon>
        <taxon>Kouleothrix</taxon>
    </lineage>
</organism>
<keyword evidence="12" id="KW-1185">Reference proteome</keyword>
<evidence type="ECO:0000256" key="8">
    <source>
        <dbReference type="ARBA" id="ARBA00023136"/>
    </source>
</evidence>
<dbReference type="PANTHER" id="PTHR11795">
    <property type="entry name" value="BRANCHED-CHAIN AMINO ACID TRANSPORT SYSTEM PERMEASE PROTEIN LIVH"/>
    <property type="match status" value="1"/>
</dbReference>
<keyword evidence="8 10" id="KW-0472">Membrane</keyword>
<evidence type="ECO:0000313" key="12">
    <source>
        <dbReference type="Proteomes" id="UP000050509"/>
    </source>
</evidence>
<gene>
    <name evidence="11" type="ORF">SE17_18760</name>
</gene>
<evidence type="ECO:0008006" key="13">
    <source>
        <dbReference type="Google" id="ProtNLM"/>
    </source>
</evidence>
<evidence type="ECO:0000256" key="1">
    <source>
        <dbReference type="ARBA" id="ARBA00004651"/>
    </source>
</evidence>
<keyword evidence="4" id="KW-0997">Cell inner membrane</keyword>
<dbReference type="GO" id="GO:0015190">
    <property type="term" value="F:L-leucine transmembrane transporter activity"/>
    <property type="evidence" value="ECO:0007669"/>
    <property type="project" value="TreeGrafter"/>
</dbReference>
<evidence type="ECO:0000256" key="4">
    <source>
        <dbReference type="ARBA" id="ARBA00022519"/>
    </source>
</evidence>
<dbReference type="EMBL" id="LJCR01000741">
    <property type="protein sequence ID" value="KPV51874.1"/>
    <property type="molecule type" value="Genomic_DNA"/>
</dbReference>
<feature type="transmembrane region" description="Helical" evidence="10">
    <location>
        <begin position="321"/>
        <end position="342"/>
    </location>
</feature>
<evidence type="ECO:0000313" key="11">
    <source>
        <dbReference type="EMBL" id="KPV51874.1"/>
    </source>
</evidence>
<evidence type="ECO:0000256" key="6">
    <source>
        <dbReference type="ARBA" id="ARBA00022970"/>
    </source>
</evidence>
<dbReference type="GO" id="GO:0015808">
    <property type="term" value="P:L-alanine transport"/>
    <property type="evidence" value="ECO:0007669"/>
    <property type="project" value="TreeGrafter"/>
</dbReference>
<feature type="transmembrane region" description="Helical" evidence="10">
    <location>
        <begin position="390"/>
        <end position="410"/>
    </location>
</feature>
<evidence type="ECO:0000256" key="3">
    <source>
        <dbReference type="ARBA" id="ARBA00022475"/>
    </source>
</evidence>
<reference evidence="11 12" key="1">
    <citation type="submission" date="2015-09" db="EMBL/GenBank/DDBJ databases">
        <title>Draft genome sequence of Kouleothrix aurantiaca JCM 19913.</title>
        <authorList>
            <person name="Hemp J."/>
        </authorList>
    </citation>
    <scope>NUCLEOTIDE SEQUENCE [LARGE SCALE GENOMIC DNA]</scope>
    <source>
        <strain evidence="11 12">COM-B</strain>
    </source>
</reference>
<dbReference type="GO" id="GO:0005886">
    <property type="term" value="C:plasma membrane"/>
    <property type="evidence" value="ECO:0007669"/>
    <property type="project" value="UniProtKB-SubCell"/>
</dbReference>
<dbReference type="GO" id="GO:0042941">
    <property type="term" value="P:D-alanine transmembrane transport"/>
    <property type="evidence" value="ECO:0007669"/>
    <property type="project" value="TreeGrafter"/>
</dbReference>
<name>A0A0P9D1N8_9CHLR</name>
<dbReference type="InterPro" id="IPR001851">
    <property type="entry name" value="ABC_transp_permease"/>
</dbReference>
<keyword evidence="5 10" id="KW-0812">Transmembrane</keyword>
<dbReference type="GO" id="GO:0015188">
    <property type="term" value="F:L-isoleucine transmembrane transporter activity"/>
    <property type="evidence" value="ECO:0007669"/>
    <property type="project" value="TreeGrafter"/>
</dbReference>
<evidence type="ECO:0000256" key="2">
    <source>
        <dbReference type="ARBA" id="ARBA00022448"/>
    </source>
</evidence>
<feature type="transmembrane region" description="Helical" evidence="10">
    <location>
        <begin position="160"/>
        <end position="179"/>
    </location>
</feature>
<accession>A0A0P9D1N8</accession>
<comment type="caution">
    <text evidence="11">The sequence shown here is derived from an EMBL/GenBank/DDBJ whole genome shotgun (WGS) entry which is preliminary data.</text>
</comment>
<keyword evidence="6" id="KW-0029">Amino-acid transport</keyword>
<keyword evidence="3" id="KW-1003">Cell membrane</keyword>
<dbReference type="InterPro" id="IPR052157">
    <property type="entry name" value="BCAA_transport_permease"/>
</dbReference>
<feature type="transmembrane region" description="Helical" evidence="10">
    <location>
        <begin position="362"/>
        <end position="383"/>
    </location>
</feature>
<dbReference type="GO" id="GO:0005304">
    <property type="term" value="F:L-valine transmembrane transporter activity"/>
    <property type="evidence" value="ECO:0007669"/>
    <property type="project" value="TreeGrafter"/>
</dbReference>
<dbReference type="GO" id="GO:1903806">
    <property type="term" value="P:L-isoleucine import across plasma membrane"/>
    <property type="evidence" value="ECO:0007669"/>
    <property type="project" value="TreeGrafter"/>
</dbReference>
<protein>
    <recommendedName>
        <fullName evidence="13">ABC transporter permease</fullName>
    </recommendedName>
</protein>
<dbReference type="Pfam" id="PF02653">
    <property type="entry name" value="BPD_transp_2"/>
    <property type="match status" value="1"/>
</dbReference>
<feature type="transmembrane region" description="Helical" evidence="10">
    <location>
        <begin position="66"/>
        <end position="83"/>
    </location>
</feature>
<dbReference type="GO" id="GO:0015192">
    <property type="term" value="F:L-phenylalanine transmembrane transporter activity"/>
    <property type="evidence" value="ECO:0007669"/>
    <property type="project" value="TreeGrafter"/>
</dbReference>
<dbReference type="PANTHER" id="PTHR11795:SF371">
    <property type="entry name" value="HIGH-AFFINITY BRANCHED-CHAIN AMINO ACID TRANSPORT SYSTEM PERMEASE PROTEIN LIVH"/>
    <property type="match status" value="1"/>
</dbReference>
<comment type="subcellular location">
    <subcellularLocation>
        <location evidence="1">Cell membrane</location>
        <topology evidence="1">Multi-pass membrane protein</topology>
    </subcellularLocation>
</comment>
<comment type="similarity">
    <text evidence="9">Belongs to the binding-protein-dependent transport system permease family. LivHM subfamily.</text>
</comment>
<keyword evidence="7 10" id="KW-1133">Transmembrane helix</keyword>
<dbReference type="PATRIC" id="fig|186479.3.peg.9999"/>
<evidence type="ECO:0000256" key="7">
    <source>
        <dbReference type="ARBA" id="ARBA00022989"/>
    </source>
</evidence>
<dbReference type="CDD" id="cd06582">
    <property type="entry name" value="TM_PBP1_LivH_like"/>
    <property type="match status" value="1"/>
</dbReference>
<feature type="transmembrane region" description="Helical" evidence="10">
    <location>
        <begin position="126"/>
        <end position="148"/>
    </location>
</feature>